<accession>A0A9W6L6X5</accession>
<dbReference type="Pfam" id="PF01243">
    <property type="entry name" value="PNPOx_N"/>
    <property type="match status" value="1"/>
</dbReference>
<dbReference type="NCBIfam" id="TIGR03618">
    <property type="entry name" value="Rv1155_F420"/>
    <property type="match status" value="1"/>
</dbReference>
<evidence type="ECO:0000259" key="2">
    <source>
        <dbReference type="Pfam" id="PF01243"/>
    </source>
</evidence>
<feature type="domain" description="Pyridoxamine 5'-phosphate oxidase N-terminal" evidence="2">
    <location>
        <begin position="21"/>
        <end position="137"/>
    </location>
</feature>
<reference evidence="3" key="2">
    <citation type="submission" date="2023-01" db="EMBL/GenBank/DDBJ databases">
        <authorList>
            <person name="Sun Q."/>
            <person name="Evtushenko L."/>
        </authorList>
    </citation>
    <scope>NUCLEOTIDE SEQUENCE</scope>
    <source>
        <strain evidence="3">VKM Ac-1069</strain>
    </source>
</reference>
<dbReference type="RefSeq" id="WP_425566422.1">
    <property type="nucleotide sequence ID" value="NZ_BAAAUZ010000005.1"/>
</dbReference>
<dbReference type="PANTHER" id="PTHR35176:SF1">
    <property type="entry name" value="F420H(2)-DEPENDENT BILIVERDIN REDUCTASE"/>
    <property type="match status" value="1"/>
</dbReference>
<organism evidence="3 4">
    <name type="scientific">Pseudonocardia halophobica</name>
    <dbReference type="NCBI Taxonomy" id="29401"/>
    <lineage>
        <taxon>Bacteria</taxon>
        <taxon>Bacillati</taxon>
        <taxon>Actinomycetota</taxon>
        <taxon>Actinomycetes</taxon>
        <taxon>Pseudonocardiales</taxon>
        <taxon>Pseudonocardiaceae</taxon>
        <taxon>Pseudonocardia</taxon>
    </lineage>
</organism>
<evidence type="ECO:0000256" key="1">
    <source>
        <dbReference type="ARBA" id="ARBA00023002"/>
    </source>
</evidence>
<dbReference type="InterPro" id="IPR012349">
    <property type="entry name" value="Split_barrel_FMN-bd"/>
</dbReference>
<dbReference type="InterPro" id="IPR052019">
    <property type="entry name" value="F420H2_bilvrd_red/Heme_oxyg"/>
</dbReference>
<sequence length="140" mass="15367">MTARPLRTRLAPDVVSADFCAFWTERHLGTLVTLRKDGTPHVVPVGVTIDVEEGLARVICRGGSQKARNVAGAGPEGARVAVSQTDGRRWSTLEGVAVVRDDPESVRDAEQRYAARFRVPRPNPERVVIEIRVDRVLGMV</sequence>
<comment type="caution">
    <text evidence="3">The sequence shown here is derived from an EMBL/GenBank/DDBJ whole genome shotgun (WGS) entry which is preliminary data.</text>
</comment>
<gene>
    <name evidence="3" type="ORF">GCM10017577_59240</name>
</gene>
<dbReference type="InterPro" id="IPR019920">
    <property type="entry name" value="F420-binding_dom_put"/>
</dbReference>
<dbReference type="EMBL" id="BSFQ01000036">
    <property type="protein sequence ID" value="GLL14776.1"/>
    <property type="molecule type" value="Genomic_DNA"/>
</dbReference>
<dbReference type="GO" id="GO:0005829">
    <property type="term" value="C:cytosol"/>
    <property type="evidence" value="ECO:0007669"/>
    <property type="project" value="TreeGrafter"/>
</dbReference>
<keyword evidence="1" id="KW-0560">Oxidoreductase</keyword>
<dbReference type="GO" id="GO:0070967">
    <property type="term" value="F:coenzyme F420 binding"/>
    <property type="evidence" value="ECO:0007669"/>
    <property type="project" value="TreeGrafter"/>
</dbReference>
<dbReference type="InterPro" id="IPR011576">
    <property type="entry name" value="Pyridox_Oxase_N"/>
</dbReference>
<dbReference type="GO" id="GO:0016627">
    <property type="term" value="F:oxidoreductase activity, acting on the CH-CH group of donors"/>
    <property type="evidence" value="ECO:0007669"/>
    <property type="project" value="TreeGrafter"/>
</dbReference>
<dbReference type="SUPFAM" id="SSF50475">
    <property type="entry name" value="FMN-binding split barrel"/>
    <property type="match status" value="1"/>
</dbReference>
<keyword evidence="4" id="KW-1185">Reference proteome</keyword>
<proteinExistence type="predicted"/>
<reference evidence="3" key="1">
    <citation type="journal article" date="2014" name="Int. J. Syst. Evol. Microbiol.">
        <title>Complete genome sequence of Corynebacterium casei LMG S-19264T (=DSM 44701T), isolated from a smear-ripened cheese.</title>
        <authorList>
            <consortium name="US DOE Joint Genome Institute (JGI-PGF)"/>
            <person name="Walter F."/>
            <person name="Albersmeier A."/>
            <person name="Kalinowski J."/>
            <person name="Ruckert C."/>
        </authorList>
    </citation>
    <scope>NUCLEOTIDE SEQUENCE</scope>
    <source>
        <strain evidence="3">VKM Ac-1069</strain>
    </source>
</reference>
<dbReference type="PANTHER" id="PTHR35176">
    <property type="entry name" value="HEME OXYGENASE HI_0854-RELATED"/>
    <property type="match status" value="1"/>
</dbReference>
<dbReference type="Gene3D" id="2.30.110.10">
    <property type="entry name" value="Electron Transport, Fmn-binding Protein, Chain A"/>
    <property type="match status" value="1"/>
</dbReference>
<evidence type="ECO:0000313" key="3">
    <source>
        <dbReference type="EMBL" id="GLL14776.1"/>
    </source>
</evidence>
<name>A0A9W6L6X5_9PSEU</name>
<dbReference type="Proteomes" id="UP001143463">
    <property type="component" value="Unassembled WGS sequence"/>
</dbReference>
<protein>
    <submittedName>
        <fullName evidence="3">PPOX class F420-dependent enzyme</fullName>
    </submittedName>
</protein>
<dbReference type="AlphaFoldDB" id="A0A9W6L6X5"/>
<evidence type="ECO:0000313" key="4">
    <source>
        <dbReference type="Proteomes" id="UP001143463"/>
    </source>
</evidence>